<sequence length="105" mass="10613">MTTYAATCHACGEHGESTVTLTVPAAVVARTGEAHVVAVAVQTVVPVLEHGAATGNSSFAHPSPPANYPVAGAGNATVSRTAGFFQTLGYGVALWFIIFGIGMIL</sequence>
<reference evidence="1" key="1">
    <citation type="submission" date="2022-12" db="EMBL/GenBank/DDBJ databases">
        <title>Genome Sequence of Lasiodiplodia mahajangana.</title>
        <authorList>
            <person name="Buettner E."/>
        </authorList>
    </citation>
    <scope>NUCLEOTIDE SEQUENCE</scope>
    <source>
        <strain evidence="1">VT137</strain>
    </source>
</reference>
<proteinExistence type="predicted"/>
<comment type="caution">
    <text evidence="1">The sequence shown here is derived from an EMBL/GenBank/DDBJ whole genome shotgun (WGS) entry which is preliminary data.</text>
</comment>
<organism evidence="1 2">
    <name type="scientific">Lasiodiplodia mahajangana</name>
    <dbReference type="NCBI Taxonomy" id="1108764"/>
    <lineage>
        <taxon>Eukaryota</taxon>
        <taxon>Fungi</taxon>
        <taxon>Dikarya</taxon>
        <taxon>Ascomycota</taxon>
        <taxon>Pezizomycotina</taxon>
        <taxon>Dothideomycetes</taxon>
        <taxon>Dothideomycetes incertae sedis</taxon>
        <taxon>Botryosphaeriales</taxon>
        <taxon>Botryosphaeriaceae</taxon>
        <taxon>Lasiodiplodia</taxon>
    </lineage>
</organism>
<protein>
    <submittedName>
        <fullName evidence="1">Uncharacterized protein</fullName>
    </submittedName>
</protein>
<name>A0ACC2JDJ2_9PEZI</name>
<accession>A0ACC2JDJ2</accession>
<dbReference type="EMBL" id="JAPUUL010002306">
    <property type="protein sequence ID" value="KAJ8125539.1"/>
    <property type="molecule type" value="Genomic_DNA"/>
</dbReference>
<evidence type="ECO:0000313" key="1">
    <source>
        <dbReference type="EMBL" id="KAJ8125539.1"/>
    </source>
</evidence>
<dbReference type="Proteomes" id="UP001153332">
    <property type="component" value="Unassembled WGS sequence"/>
</dbReference>
<gene>
    <name evidence="1" type="ORF">O1611_g8100</name>
</gene>
<keyword evidence="2" id="KW-1185">Reference proteome</keyword>
<evidence type="ECO:0000313" key="2">
    <source>
        <dbReference type="Proteomes" id="UP001153332"/>
    </source>
</evidence>